<dbReference type="AlphaFoldDB" id="A0A927L5L6"/>
<dbReference type="InterPro" id="IPR025997">
    <property type="entry name" value="SBP_2_dom"/>
</dbReference>
<evidence type="ECO:0000256" key="2">
    <source>
        <dbReference type="ARBA" id="ARBA00022729"/>
    </source>
</evidence>
<dbReference type="InterPro" id="IPR028082">
    <property type="entry name" value="Peripla_BP_I"/>
</dbReference>
<dbReference type="PANTHER" id="PTHR30036">
    <property type="entry name" value="D-XYLOSE-BINDING PERIPLASMIC PROTEIN"/>
    <property type="match status" value="1"/>
</dbReference>
<proteinExistence type="predicted"/>
<evidence type="ECO:0000313" key="4">
    <source>
        <dbReference type="EMBL" id="MBD9724404.1"/>
    </source>
</evidence>
<reference evidence="4" key="1">
    <citation type="submission" date="2020-09" db="EMBL/GenBank/DDBJ databases">
        <title>Streptomyces canutascabiei sp. nov., which causes potato common scab and is distributed across the world.</title>
        <authorList>
            <person name="Nguyen H.P."/>
            <person name="Weisberg A.J."/>
            <person name="Chang J.H."/>
            <person name="Clarke C.R."/>
        </authorList>
    </citation>
    <scope>NUCLEOTIDE SEQUENCE</scope>
    <source>
        <strain evidence="4">ID-01-6.2a</strain>
    </source>
</reference>
<dbReference type="SUPFAM" id="SSF53822">
    <property type="entry name" value="Periplasmic binding protein-like I"/>
    <property type="match status" value="1"/>
</dbReference>
<dbReference type="Proteomes" id="UP000661025">
    <property type="component" value="Unassembled WGS sequence"/>
</dbReference>
<dbReference type="InterPro" id="IPR050555">
    <property type="entry name" value="Bact_Solute-Bind_Prot2"/>
</dbReference>
<evidence type="ECO:0000313" key="5">
    <source>
        <dbReference type="Proteomes" id="UP000661025"/>
    </source>
</evidence>
<comment type="subcellular location">
    <subcellularLocation>
        <location evidence="1">Cell envelope</location>
    </subcellularLocation>
</comment>
<dbReference type="GO" id="GO:0030246">
    <property type="term" value="F:carbohydrate binding"/>
    <property type="evidence" value="ECO:0007669"/>
    <property type="project" value="TreeGrafter"/>
</dbReference>
<protein>
    <submittedName>
        <fullName evidence="4">Substrate-binding domain-containing protein</fullName>
    </submittedName>
</protein>
<dbReference type="RefSeq" id="WP_192361292.1">
    <property type="nucleotide sequence ID" value="NZ_CP119182.1"/>
</dbReference>
<sequence length="375" mass="37990">MGLGVGLSAVKRKALGRAGAAVVVAVGLVLTGACGGGDGSGGGGSGGDDLSVGVLLPGGGASRFGQFDRPLIEKRLKELCPGCPAATVAATAEPAVQRQQLDAMITRGVDVLIVAAVDPKALRSSVEAAERADIPVVAYDRLAQGPISGYVTFDGDTVGRLQAEELLKAMGDKADGGQIVMMNGATTDPNAGWYKRGALSVLEGEVKIGKSYDTVGWRPENGYVNMSGAISALGAENIDGVLAANDSLAGAVVSALNASAVRPLPPVTGQDADLAAIQRIVQGSQHMTIYKPFEPAADAAAEMAVALGRGESVDSIATGTVDSPTDKDIPAVLLPSVAVTADNIEETLVKDGMYTIDQICTPKLRPACDKAGLTP</sequence>
<dbReference type="GO" id="GO:0030288">
    <property type="term" value="C:outer membrane-bounded periplasmic space"/>
    <property type="evidence" value="ECO:0007669"/>
    <property type="project" value="TreeGrafter"/>
</dbReference>
<evidence type="ECO:0000259" key="3">
    <source>
        <dbReference type="Pfam" id="PF13407"/>
    </source>
</evidence>
<dbReference type="Gene3D" id="3.40.50.2300">
    <property type="match status" value="2"/>
</dbReference>
<evidence type="ECO:0000256" key="1">
    <source>
        <dbReference type="ARBA" id="ARBA00004196"/>
    </source>
</evidence>
<feature type="domain" description="Periplasmic binding protein" evidence="3">
    <location>
        <begin position="53"/>
        <end position="311"/>
    </location>
</feature>
<comment type="caution">
    <text evidence="4">The sequence shown here is derived from an EMBL/GenBank/DDBJ whole genome shotgun (WGS) entry which is preliminary data.</text>
</comment>
<organism evidence="4 5">
    <name type="scientific">Streptomyces caniscabiei</name>
    <dbReference type="NCBI Taxonomy" id="2746961"/>
    <lineage>
        <taxon>Bacteria</taxon>
        <taxon>Bacillati</taxon>
        <taxon>Actinomycetota</taxon>
        <taxon>Actinomycetes</taxon>
        <taxon>Kitasatosporales</taxon>
        <taxon>Streptomycetaceae</taxon>
        <taxon>Streptomyces</taxon>
    </lineage>
</organism>
<accession>A0A927L5L6</accession>
<dbReference type="Pfam" id="PF13407">
    <property type="entry name" value="Peripla_BP_4"/>
    <property type="match status" value="1"/>
</dbReference>
<dbReference type="EMBL" id="JACYXT010000005">
    <property type="protein sequence ID" value="MBD9724404.1"/>
    <property type="molecule type" value="Genomic_DNA"/>
</dbReference>
<dbReference type="GeneID" id="79932034"/>
<dbReference type="PANTHER" id="PTHR30036:SF1">
    <property type="entry name" value="D-XYLOSE-BINDING PERIPLASMIC PROTEIN"/>
    <property type="match status" value="1"/>
</dbReference>
<name>A0A927L5L6_9ACTN</name>
<keyword evidence="2" id="KW-0732">Signal</keyword>
<gene>
    <name evidence="4" type="ORF">IHE70_14510</name>
</gene>